<feature type="transmembrane region" description="Helical" evidence="1">
    <location>
        <begin position="75"/>
        <end position="96"/>
    </location>
</feature>
<dbReference type="InterPro" id="IPR055943">
    <property type="entry name" value="DUF7521"/>
</dbReference>
<reference evidence="3" key="1">
    <citation type="submission" date="2016-10" db="EMBL/GenBank/DDBJ databases">
        <authorList>
            <person name="Varghese N."/>
            <person name="Submissions S."/>
        </authorList>
    </citation>
    <scope>NUCLEOTIDE SEQUENCE [LARGE SCALE GENOMIC DNA]</scope>
    <source>
        <strain evidence="3">DC30,IBRC 10041,KCTC 4046</strain>
    </source>
</reference>
<feature type="transmembrane region" description="Helical" evidence="1">
    <location>
        <begin position="12"/>
        <end position="34"/>
    </location>
</feature>
<name>A0A1H3JID3_9EURY</name>
<evidence type="ECO:0000313" key="2">
    <source>
        <dbReference type="EMBL" id="SDY39168.1"/>
    </source>
</evidence>
<keyword evidence="1" id="KW-0812">Transmembrane</keyword>
<dbReference type="AlphaFoldDB" id="A0A1H3JID3"/>
<keyword evidence="3" id="KW-1185">Reference proteome</keyword>
<evidence type="ECO:0000256" key="1">
    <source>
        <dbReference type="SAM" id="Phobius"/>
    </source>
</evidence>
<evidence type="ECO:0000313" key="3">
    <source>
        <dbReference type="Proteomes" id="UP000199079"/>
    </source>
</evidence>
<accession>A0A1H3JID3</accession>
<proteinExistence type="predicted"/>
<gene>
    <name evidence="2" type="ORF">SAMN05216564_1056</name>
</gene>
<feature type="transmembrane region" description="Helical" evidence="1">
    <location>
        <begin position="46"/>
        <end position="69"/>
    </location>
</feature>
<dbReference type="EMBL" id="FNPC01000005">
    <property type="protein sequence ID" value="SDY39168.1"/>
    <property type="molecule type" value="Genomic_DNA"/>
</dbReference>
<dbReference type="Proteomes" id="UP000199079">
    <property type="component" value="Unassembled WGS sequence"/>
</dbReference>
<protein>
    <submittedName>
        <fullName evidence="2">Uncharacterized protein</fullName>
    </submittedName>
</protein>
<keyword evidence="1" id="KW-0472">Membrane</keyword>
<sequence>MSLLQLSPTIQSQIAFVLTVTSTILGLAVGYLALRGYWQSRARPMLFIAVGFFLVFWTPVLLVIGPYLTPLVGPFVYGMVGEISRIIGLLAILYGLRMPYLQRNS</sequence>
<organism evidence="2 3">
    <name type="scientific">Halopenitus persicus</name>
    <dbReference type="NCBI Taxonomy" id="1048396"/>
    <lineage>
        <taxon>Archaea</taxon>
        <taxon>Methanobacteriati</taxon>
        <taxon>Methanobacteriota</taxon>
        <taxon>Stenosarchaea group</taxon>
        <taxon>Halobacteria</taxon>
        <taxon>Halobacteriales</taxon>
        <taxon>Haloferacaceae</taxon>
        <taxon>Halopenitus</taxon>
    </lineage>
</organism>
<keyword evidence="1" id="KW-1133">Transmembrane helix</keyword>
<dbReference type="RefSeq" id="WP_021074146.1">
    <property type="nucleotide sequence ID" value="NZ_FNPC01000005.1"/>
</dbReference>
<dbReference type="GeneID" id="43837723"/>
<dbReference type="OrthoDB" id="221164at2157"/>
<dbReference type="Pfam" id="PF24365">
    <property type="entry name" value="DUF7521"/>
    <property type="match status" value="1"/>
</dbReference>